<dbReference type="EMBL" id="JAMQQD010000024">
    <property type="protein sequence ID" value="MCW7517278.1"/>
    <property type="molecule type" value="Genomic_DNA"/>
</dbReference>
<dbReference type="RefSeq" id="WP_083929967.1">
    <property type="nucleotide sequence ID" value="NZ_JAMQPS010000020.1"/>
</dbReference>
<evidence type="ECO:0000256" key="1">
    <source>
        <dbReference type="SAM" id="Coils"/>
    </source>
</evidence>
<evidence type="ECO:0000313" key="3">
    <source>
        <dbReference type="Proteomes" id="UP001209694"/>
    </source>
</evidence>
<sequence length="92" mass="10807">MKRRKQYTTEFKRESVQYLISSGKSQNMVCQELGLPNGILGRWKKELDQNQTENGSLQDVRDKRIQELEREVQNLKQQRDILKKAMGITLSP</sequence>
<accession>A0AAW5VDV8</accession>
<protein>
    <submittedName>
        <fullName evidence="2">Transposase</fullName>
    </submittedName>
</protein>
<keyword evidence="1" id="KW-0175">Coiled coil</keyword>
<dbReference type="Gene3D" id="1.10.10.60">
    <property type="entry name" value="Homeodomain-like"/>
    <property type="match status" value="1"/>
</dbReference>
<dbReference type="SUPFAM" id="SSF46689">
    <property type="entry name" value="Homeodomain-like"/>
    <property type="match status" value="1"/>
</dbReference>
<evidence type="ECO:0000313" key="2">
    <source>
        <dbReference type="EMBL" id="MCW7517278.1"/>
    </source>
</evidence>
<dbReference type="InterPro" id="IPR002514">
    <property type="entry name" value="Transposase_8"/>
</dbReference>
<dbReference type="InterPro" id="IPR009057">
    <property type="entry name" value="Homeodomain-like_sf"/>
</dbReference>
<dbReference type="Pfam" id="PF01527">
    <property type="entry name" value="HTH_Tnp_1"/>
    <property type="match status" value="1"/>
</dbReference>
<comment type="caution">
    <text evidence="2">The sequence shown here is derived from an EMBL/GenBank/DDBJ whole genome shotgun (WGS) entry which is preliminary data.</text>
</comment>
<organism evidence="2 3">
    <name type="scientific">Leptospira levettii</name>
    <dbReference type="NCBI Taxonomy" id="2023178"/>
    <lineage>
        <taxon>Bacteria</taxon>
        <taxon>Pseudomonadati</taxon>
        <taxon>Spirochaetota</taxon>
        <taxon>Spirochaetia</taxon>
        <taxon>Leptospirales</taxon>
        <taxon>Leptospiraceae</taxon>
        <taxon>Leptospira</taxon>
    </lineage>
</organism>
<dbReference type="AlphaFoldDB" id="A0AAW5VDV8"/>
<dbReference type="GO" id="GO:0003677">
    <property type="term" value="F:DNA binding"/>
    <property type="evidence" value="ECO:0007669"/>
    <property type="project" value="InterPro"/>
</dbReference>
<dbReference type="GO" id="GO:0006313">
    <property type="term" value="P:DNA transposition"/>
    <property type="evidence" value="ECO:0007669"/>
    <property type="project" value="InterPro"/>
</dbReference>
<feature type="coiled-coil region" evidence="1">
    <location>
        <begin position="58"/>
        <end position="85"/>
    </location>
</feature>
<proteinExistence type="predicted"/>
<reference evidence="2" key="1">
    <citation type="submission" date="2022-06" db="EMBL/GenBank/DDBJ databases">
        <title>Leptospira isolates from biofilms formed at urban environments.</title>
        <authorList>
            <person name="Ribeiro P.S."/>
            <person name="Sousa T."/>
            <person name="Carvalho N."/>
            <person name="Aburjaile F."/>
            <person name="Neves F."/>
            <person name="Oliveira D."/>
            <person name="Blanco L."/>
            <person name="Lima J."/>
            <person name="Costa F."/>
            <person name="Brenig B."/>
            <person name="Soares S."/>
            <person name="Ramos R."/>
            <person name="Goes-Neto A."/>
            <person name="Matiuzzi M."/>
            <person name="Azevedo V."/>
            <person name="Ristow P."/>
        </authorList>
    </citation>
    <scope>NUCLEOTIDE SEQUENCE</scope>
    <source>
        <strain evidence="2">VSF7</strain>
    </source>
</reference>
<gene>
    <name evidence="2" type="ORF">ND810_19080</name>
</gene>
<name>A0AAW5VDV8_9LEPT</name>
<dbReference type="Proteomes" id="UP001209694">
    <property type="component" value="Unassembled WGS sequence"/>
</dbReference>
<dbReference type="GO" id="GO:0004803">
    <property type="term" value="F:transposase activity"/>
    <property type="evidence" value="ECO:0007669"/>
    <property type="project" value="InterPro"/>
</dbReference>